<evidence type="ECO:0000313" key="4">
    <source>
        <dbReference type="Proteomes" id="UP001147733"/>
    </source>
</evidence>
<evidence type="ECO:0000313" key="3">
    <source>
        <dbReference type="EMBL" id="KAJ5224499.1"/>
    </source>
</evidence>
<reference evidence="3" key="1">
    <citation type="submission" date="2022-11" db="EMBL/GenBank/DDBJ databases">
        <authorList>
            <person name="Petersen C."/>
        </authorList>
    </citation>
    <scope>NUCLEOTIDE SEQUENCE</scope>
    <source>
        <strain evidence="3">IBT 23319</strain>
    </source>
</reference>
<dbReference type="Proteomes" id="UP001147733">
    <property type="component" value="Unassembled WGS sequence"/>
</dbReference>
<dbReference type="Pfam" id="PF05071">
    <property type="entry name" value="NDUFA12"/>
    <property type="match status" value="1"/>
</dbReference>
<dbReference type="RefSeq" id="XP_056498471.1">
    <property type="nucleotide sequence ID" value="XM_056646920.1"/>
</dbReference>
<reference evidence="3" key="2">
    <citation type="journal article" date="2023" name="IMA Fungus">
        <title>Comparative genomic study of the Penicillium genus elucidates a diverse pangenome and 15 lateral gene transfer events.</title>
        <authorList>
            <person name="Petersen C."/>
            <person name="Sorensen T."/>
            <person name="Nielsen M.R."/>
            <person name="Sondergaard T.E."/>
            <person name="Sorensen J.L."/>
            <person name="Fitzpatrick D.A."/>
            <person name="Frisvad J.C."/>
            <person name="Nielsen K.L."/>
        </authorList>
    </citation>
    <scope>NUCLEOTIDE SEQUENCE</scope>
    <source>
        <strain evidence="3">IBT 23319</strain>
    </source>
</reference>
<dbReference type="OrthoDB" id="10255576at2759"/>
<evidence type="ECO:0000256" key="1">
    <source>
        <dbReference type="ARBA" id="ARBA00007355"/>
    </source>
</evidence>
<dbReference type="InterPro" id="IPR007763">
    <property type="entry name" value="NDUFA12"/>
</dbReference>
<dbReference type="GeneID" id="81386087"/>
<dbReference type="InterPro" id="IPR052618">
    <property type="entry name" value="ComplexI_NDUFA12"/>
</dbReference>
<accession>A0A9W9NTS6</accession>
<keyword evidence="4" id="KW-1185">Reference proteome</keyword>
<dbReference type="GO" id="GO:0045271">
    <property type="term" value="C:respiratory chain complex I"/>
    <property type="evidence" value="ECO:0007669"/>
    <property type="project" value="InterPro"/>
</dbReference>
<dbReference type="EMBL" id="JAPQKT010000007">
    <property type="protein sequence ID" value="KAJ5224499.1"/>
    <property type="molecule type" value="Genomic_DNA"/>
</dbReference>
<protein>
    <recommendedName>
        <fullName evidence="5">NADH dehydrogenase [ubiquinone] 1 alpha subcomplex subunit</fullName>
    </recommendedName>
</protein>
<proteinExistence type="inferred from homology"/>
<dbReference type="AlphaFoldDB" id="A0A9W9NTS6"/>
<dbReference type="PANTHER" id="PTHR32470">
    <property type="entry name" value="ADH DEHYDROGENASE [UBIQUINONE] 1 ALPHA SUBCOMPLEX ASSEMBLY FACTOR 2"/>
    <property type="match status" value="1"/>
</dbReference>
<comment type="similarity">
    <text evidence="1">Belongs to the complex I NDUFA12 subunit family.</text>
</comment>
<name>A0A9W9NTS6_PENCI</name>
<feature type="region of interest" description="Disordered" evidence="2">
    <location>
        <begin position="186"/>
        <end position="205"/>
    </location>
</feature>
<feature type="compositionally biased region" description="Polar residues" evidence="2">
    <location>
        <begin position="116"/>
        <end position="150"/>
    </location>
</feature>
<gene>
    <name evidence="3" type="ORF">N7469_008002</name>
</gene>
<evidence type="ECO:0000256" key="2">
    <source>
        <dbReference type="SAM" id="MobiDB-lite"/>
    </source>
</evidence>
<dbReference type="PANTHER" id="PTHR32470:SF2">
    <property type="entry name" value="NADH DEHYDROGENASE [UBIQUINONE] 1 ALPHA SUBCOMPLEX ASSEMBLY FACTOR 2"/>
    <property type="match status" value="1"/>
</dbReference>
<dbReference type="GO" id="GO:0005739">
    <property type="term" value="C:mitochondrion"/>
    <property type="evidence" value="ECO:0007669"/>
    <property type="project" value="TreeGrafter"/>
</dbReference>
<feature type="region of interest" description="Disordered" evidence="2">
    <location>
        <begin position="105"/>
        <end position="154"/>
    </location>
</feature>
<comment type="caution">
    <text evidence="3">The sequence shown here is derived from an EMBL/GenBank/DDBJ whole genome shotgun (WGS) entry which is preliminary data.</text>
</comment>
<sequence>MVNSLWFQWKSLKLPWRKSRLAGVDLAGNTFWEYKDDMNSSRWRRMLKPDPKVHLSDVQVTPQWHQWLRYVRENAPTVEEQQQEVVRQMQIKQLARLADERWASKPSFLDKPHPNNPTHTITGDSGNAKPQNSETTTQNASPQTKPATESQPPPMLKILGRRQTIAIPATAGNQLAGHLNLSDEHTEQAMRSTIPGGKITEAPSV</sequence>
<dbReference type="GO" id="GO:0032981">
    <property type="term" value="P:mitochondrial respiratory chain complex I assembly"/>
    <property type="evidence" value="ECO:0007669"/>
    <property type="project" value="TreeGrafter"/>
</dbReference>
<evidence type="ECO:0008006" key="5">
    <source>
        <dbReference type="Google" id="ProtNLM"/>
    </source>
</evidence>
<organism evidence="3 4">
    <name type="scientific">Penicillium citrinum</name>
    <dbReference type="NCBI Taxonomy" id="5077"/>
    <lineage>
        <taxon>Eukaryota</taxon>
        <taxon>Fungi</taxon>
        <taxon>Dikarya</taxon>
        <taxon>Ascomycota</taxon>
        <taxon>Pezizomycotina</taxon>
        <taxon>Eurotiomycetes</taxon>
        <taxon>Eurotiomycetidae</taxon>
        <taxon>Eurotiales</taxon>
        <taxon>Aspergillaceae</taxon>
        <taxon>Penicillium</taxon>
    </lineage>
</organism>